<keyword evidence="2" id="KW-0472">Membrane</keyword>
<sequence length="282" mass="31009">MEEAKVDSFVDSKEEEDIQQDFDKSETETKLNSSSTNLVVEEEEDNMDKSNANNKNNSLTQQDNAQMGIQTPKENMQKVDGQQGKDRTMDSNVMAANAADKHAEYVGGKIKRLGETRPGQKTVSALNRIRGSAETNDQTLGRISNAVYSADYGITYLAWRLIYGLKDMTSNAYSVAQRKGLTRPPVIALGIALLLPILAVMSPFLVGLAFVLIPTFFFGFLFFGIPSICGTFVFLLFVYLFGGMPKLYSIANNLLNKIFGNDVGNQIEGEEGNDNPGTSQNN</sequence>
<feature type="compositionally biased region" description="Basic and acidic residues" evidence="1">
    <location>
        <begin position="1"/>
        <end position="12"/>
    </location>
</feature>
<keyword evidence="2" id="KW-0812">Transmembrane</keyword>
<organism evidence="3 4">
    <name type="scientific">Meloidogyne incognita</name>
    <name type="common">Southern root-knot nematode worm</name>
    <name type="synonym">Oxyuris incognita</name>
    <dbReference type="NCBI Taxonomy" id="6306"/>
    <lineage>
        <taxon>Eukaryota</taxon>
        <taxon>Metazoa</taxon>
        <taxon>Ecdysozoa</taxon>
        <taxon>Nematoda</taxon>
        <taxon>Chromadorea</taxon>
        <taxon>Rhabditida</taxon>
        <taxon>Tylenchina</taxon>
        <taxon>Tylenchomorpha</taxon>
        <taxon>Tylenchoidea</taxon>
        <taxon>Meloidogynidae</taxon>
        <taxon>Meloidogyninae</taxon>
        <taxon>Meloidogyne</taxon>
        <taxon>Meloidogyne incognita group</taxon>
    </lineage>
</organism>
<feature type="transmembrane region" description="Helical" evidence="2">
    <location>
        <begin position="186"/>
        <end position="210"/>
    </location>
</feature>
<protein>
    <submittedName>
        <fullName evidence="4">Uncharacterized protein</fullName>
    </submittedName>
</protein>
<accession>A0A914KGS7</accession>
<dbReference type="AlphaFoldDB" id="A0A914KGS7"/>
<evidence type="ECO:0000313" key="3">
    <source>
        <dbReference type="Proteomes" id="UP000887563"/>
    </source>
</evidence>
<keyword evidence="3" id="KW-1185">Reference proteome</keyword>
<proteinExistence type="predicted"/>
<dbReference type="WBParaSite" id="Minc3s00008g00540">
    <property type="protein sequence ID" value="Minc3s00008g00540"/>
    <property type="gene ID" value="Minc3s00008g00540"/>
</dbReference>
<feature type="transmembrane region" description="Helical" evidence="2">
    <location>
        <begin position="216"/>
        <end position="241"/>
    </location>
</feature>
<feature type="region of interest" description="Disordered" evidence="1">
    <location>
        <begin position="1"/>
        <end position="63"/>
    </location>
</feature>
<evidence type="ECO:0000313" key="4">
    <source>
        <dbReference type="WBParaSite" id="Minc3s00008g00540"/>
    </source>
</evidence>
<feature type="compositionally biased region" description="Low complexity" evidence="1">
    <location>
        <begin position="49"/>
        <end position="58"/>
    </location>
</feature>
<keyword evidence="2" id="KW-1133">Transmembrane helix</keyword>
<evidence type="ECO:0000256" key="1">
    <source>
        <dbReference type="SAM" id="MobiDB-lite"/>
    </source>
</evidence>
<dbReference type="Proteomes" id="UP000887563">
    <property type="component" value="Unplaced"/>
</dbReference>
<name>A0A914KGS7_MELIC</name>
<reference evidence="4" key="1">
    <citation type="submission" date="2022-11" db="UniProtKB">
        <authorList>
            <consortium name="WormBaseParasite"/>
        </authorList>
    </citation>
    <scope>IDENTIFICATION</scope>
</reference>
<evidence type="ECO:0000256" key="2">
    <source>
        <dbReference type="SAM" id="Phobius"/>
    </source>
</evidence>